<organism evidence="2 3">
    <name type="scientific">Dyadobacter frigoris</name>
    <dbReference type="NCBI Taxonomy" id="2576211"/>
    <lineage>
        <taxon>Bacteria</taxon>
        <taxon>Pseudomonadati</taxon>
        <taxon>Bacteroidota</taxon>
        <taxon>Cytophagia</taxon>
        <taxon>Cytophagales</taxon>
        <taxon>Spirosomataceae</taxon>
        <taxon>Dyadobacter</taxon>
    </lineage>
</organism>
<dbReference type="AlphaFoldDB" id="A0A4U6D789"/>
<dbReference type="OrthoDB" id="1091850at2"/>
<dbReference type="CDD" id="cd12105">
    <property type="entry name" value="HmuY"/>
    <property type="match status" value="1"/>
</dbReference>
<feature type="chain" id="PRO_5020440094" description="HmuY family protein" evidence="1">
    <location>
        <begin position="22"/>
        <end position="465"/>
    </location>
</feature>
<proteinExistence type="predicted"/>
<sequence>MNKLFKPLLIIAFLGIFNACTDDDPALPDNTAAFESTAQGFDGESVDVKIVLSRAAETATAISVLLTPTLVTYGTQFTTTPAATNNTLALTVPAGASSVTFKVLKTAGVLLNGDESIQFKITSVASPVLVGTNTDLKLSFKAIISDGTSIQLNGIAGTEAGSSAANSVFLDLSANTQTPVLRDSWDLGFYAGTDFRVTINTSNGASAIGLDKSDLNAVTAADIDLTKLAIGQGQGTLALSDGYSGKLAETLIKEISATDADNKVYILNRKGGSATVLPADQIYKIRIIRKGTTGYTLQYALLNDTTFKTLDVTKDPTYNFQFVSLVKGATVAVQPAKARWDFEWGYSMYYTASGTTNIPYGFSDLVFINQLAGVTAAEVLTTTATYDAYVESNIATTTFSADRDVIGSKWRVTSGGTVGVKTDRFYVIKDAAGNVYKLRFISFTSTDGGERGKPKLEYKLVKKGA</sequence>
<reference evidence="2 3" key="1">
    <citation type="submission" date="2019-05" db="EMBL/GenBank/DDBJ databases">
        <title>Dyadobacter AR-3-8 sp. nov., isolated from arctic soil.</title>
        <authorList>
            <person name="Chaudhary D.K."/>
        </authorList>
    </citation>
    <scope>NUCLEOTIDE SEQUENCE [LARGE SCALE GENOMIC DNA]</scope>
    <source>
        <strain evidence="2 3">AR-3-8</strain>
    </source>
</reference>
<dbReference type="InterPro" id="IPR025921">
    <property type="entry name" value="HmuY"/>
</dbReference>
<dbReference type="Proteomes" id="UP000304900">
    <property type="component" value="Unassembled WGS sequence"/>
</dbReference>
<keyword evidence="3" id="KW-1185">Reference proteome</keyword>
<comment type="caution">
    <text evidence="2">The sequence shown here is derived from an EMBL/GenBank/DDBJ whole genome shotgun (WGS) entry which is preliminary data.</text>
</comment>
<dbReference type="RefSeq" id="WP_137340511.1">
    <property type="nucleotide sequence ID" value="NZ_BSQH01000006.1"/>
</dbReference>
<evidence type="ECO:0000313" key="3">
    <source>
        <dbReference type="Proteomes" id="UP000304900"/>
    </source>
</evidence>
<evidence type="ECO:0008006" key="4">
    <source>
        <dbReference type="Google" id="ProtNLM"/>
    </source>
</evidence>
<evidence type="ECO:0000313" key="2">
    <source>
        <dbReference type="EMBL" id="TKT92141.1"/>
    </source>
</evidence>
<keyword evidence="1" id="KW-0732">Signal</keyword>
<evidence type="ECO:0000256" key="1">
    <source>
        <dbReference type="SAM" id="SignalP"/>
    </source>
</evidence>
<gene>
    <name evidence="2" type="ORF">FDK13_13500</name>
</gene>
<dbReference type="EMBL" id="SZVO01000005">
    <property type="protein sequence ID" value="TKT92141.1"/>
    <property type="molecule type" value="Genomic_DNA"/>
</dbReference>
<name>A0A4U6D789_9BACT</name>
<accession>A0A4U6D789</accession>
<dbReference type="Pfam" id="PF14064">
    <property type="entry name" value="HmuY"/>
    <property type="match status" value="1"/>
</dbReference>
<feature type="signal peptide" evidence="1">
    <location>
        <begin position="1"/>
        <end position="21"/>
    </location>
</feature>
<protein>
    <recommendedName>
        <fullName evidence="4">HmuY family protein</fullName>
    </recommendedName>
</protein>